<dbReference type="InterPro" id="IPR029058">
    <property type="entry name" value="AB_hydrolase_fold"/>
</dbReference>
<dbReference type="SUPFAM" id="SSF53474">
    <property type="entry name" value="alpha/beta-Hydrolases"/>
    <property type="match status" value="1"/>
</dbReference>
<reference evidence="1 2" key="1">
    <citation type="submission" date="2020-07" db="EMBL/GenBank/DDBJ databases">
        <title>Genomic Encyclopedia of Type Strains, Phase IV (KMG-V): Genome sequencing to study the core and pangenomes of soil and plant-associated prokaryotes.</title>
        <authorList>
            <person name="Whitman W."/>
        </authorList>
    </citation>
    <scope>NUCLEOTIDE SEQUENCE [LARGE SCALE GENOMIC DNA]</scope>
    <source>
        <strain evidence="1 2">X4EP2</strain>
    </source>
</reference>
<evidence type="ECO:0000313" key="1">
    <source>
        <dbReference type="EMBL" id="NYF80631.1"/>
    </source>
</evidence>
<evidence type="ECO:0000313" key="2">
    <source>
        <dbReference type="Proteomes" id="UP000589520"/>
    </source>
</evidence>
<protein>
    <submittedName>
        <fullName evidence="1">Putative acyl esterase</fullName>
    </submittedName>
</protein>
<proteinExistence type="predicted"/>
<name>A0A7Y9PK67_9BACT</name>
<dbReference type="AlphaFoldDB" id="A0A7Y9PK67"/>
<organism evidence="1 2">
    <name type="scientific">Granulicella arctica</name>
    <dbReference type="NCBI Taxonomy" id="940613"/>
    <lineage>
        <taxon>Bacteria</taxon>
        <taxon>Pseudomonadati</taxon>
        <taxon>Acidobacteriota</taxon>
        <taxon>Terriglobia</taxon>
        <taxon>Terriglobales</taxon>
        <taxon>Acidobacteriaceae</taxon>
        <taxon>Granulicella</taxon>
    </lineage>
</organism>
<dbReference type="Proteomes" id="UP000589520">
    <property type="component" value="Unassembled WGS sequence"/>
</dbReference>
<dbReference type="Gene3D" id="3.40.50.1820">
    <property type="entry name" value="alpha/beta hydrolase"/>
    <property type="match status" value="1"/>
</dbReference>
<keyword evidence="2" id="KW-1185">Reference proteome</keyword>
<accession>A0A7Y9PK67</accession>
<sequence length="108" mass="12283">MTMLITSIEATGLNLQTHDSFHPESYLCLKIHLENAMPDVDVTPFEIEVTTRYGDIVRADVYLPKKSSGPYPVVLGVSPYQKKLRYLPVHNVFSFVEYGPMQMYLDNG</sequence>
<comment type="caution">
    <text evidence="1">The sequence shown here is derived from an EMBL/GenBank/DDBJ whole genome shotgun (WGS) entry which is preliminary data.</text>
</comment>
<gene>
    <name evidence="1" type="ORF">HDF17_002951</name>
</gene>
<dbReference type="RefSeq" id="WP_179492156.1">
    <property type="nucleotide sequence ID" value="NZ_JACCCW010000002.1"/>
</dbReference>
<dbReference type="EMBL" id="JACCCW010000002">
    <property type="protein sequence ID" value="NYF80631.1"/>
    <property type="molecule type" value="Genomic_DNA"/>
</dbReference>